<feature type="region of interest" description="Disordered" evidence="1">
    <location>
        <begin position="1"/>
        <end position="57"/>
    </location>
</feature>
<dbReference type="HOGENOM" id="CLU_2099483_0_0_1"/>
<dbReference type="CTD" id="20203413"/>
<evidence type="ECO:0000256" key="1">
    <source>
        <dbReference type="SAM" id="MobiDB-lite"/>
    </source>
</evidence>
<feature type="compositionally biased region" description="Polar residues" evidence="1">
    <location>
        <begin position="1"/>
        <end position="14"/>
    </location>
</feature>
<keyword evidence="4" id="KW-1185">Reference proteome</keyword>
<reference evidence="3" key="3">
    <citation type="submission" date="2015-06" db="UniProtKB">
        <authorList>
            <consortium name="EnsemblMetazoa"/>
        </authorList>
    </citation>
    <scope>IDENTIFICATION</scope>
</reference>
<name>T1F3L4_HELRO</name>
<evidence type="ECO:0000313" key="3">
    <source>
        <dbReference type="EnsemblMetazoa" id="HelroP170914"/>
    </source>
</evidence>
<dbReference type="RefSeq" id="XP_009014979.1">
    <property type="nucleotide sequence ID" value="XM_009016731.1"/>
</dbReference>
<dbReference type="EMBL" id="KB096275">
    <property type="protein sequence ID" value="ESO06883.1"/>
    <property type="molecule type" value="Genomic_DNA"/>
</dbReference>
<dbReference type="EnsemblMetazoa" id="HelroT170914">
    <property type="protein sequence ID" value="HelroP170914"/>
    <property type="gene ID" value="HelroG170914"/>
</dbReference>
<dbReference type="AlphaFoldDB" id="T1F3L4"/>
<sequence>MNNESRSSGDNFQKNINNNVIHSNHIRHSSNHISHSSNHISHQNYSPSQPSSTSFPSPYNMLSCQNADNSCSKIRKYNSTIRQHAMSPLINGYTALIGVKFHLHNALVNSHLVIKI</sequence>
<dbReference type="Proteomes" id="UP000015101">
    <property type="component" value="Unassembled WGS sequence"/>
</dbReference>
<evidence type="ECO:0000313" key="4">
    <source>
        <dbReference type="Proteomes" id="UP000015101"/>
    </source>
</evidence>
<dbReference type="KEGG" id="hro:HELRODRAFT_170914"/>
<dbReference type="InParanoid" id="T1F3L4"/>
<reference evidence="2 4" key="2">
    <citation type="journal article" date="2013" name="Nature">
        <title>Insights into bilaterian evolution from three spiralian genomes.</title>
        <authorList>
            <person name="Simakov O."/>
            <person name="Marletaz F."/>
            <person name="Cho S.J."/>
            <person name="Edsinger-Gonzales E."/>
            <person name="Havlak P."/>
            <person name="Hellsten U."/>
            <person name="Kuo D.H."/>
            <person name="Larsson T."/>
            <person name="Lv J."/>
            <person name="Arendt D."/>
            <person name="Savage R."/>
            <person name="Osoegawa K."/>
            <person name="de Jong P."/>
            <person name="Grimwood J."/>
            <person name="Chapman J.A."/>
            <person name="Shapiro H."/>
            <person name="Aerts A."/>
            <person name="Otillar R.P."/>
            <person name="Terry A.Y."/>
            <person name="Boore J.L."/>
            <person name="Grigoriev I.V."/>
            <person name="Lindberg D.R."/>
            <person name="Seaver E.C."/>
            <person name="Weisblat D.A."/>
            <person name="Putnam N.H."/>
            <person name="Rokhsar D.S."/>
        </authorList>
    </citation>
    <scope>NUCLEOTIDE SEQUENCE</scope>
</reference>
<organism evidence="3 4">
    <name type="scientific">Helobdella robusta</name>
    <name type="common">Californian leech</name>
    <dbReference type="NCBI Taxonomy" id="6412"/>
    <lineage>
        <taxon>Eukaryota</taxon>
        <taxon>Metazoa</taxon>
        <taxon>Spiralia</taxon>
        <taxon>Lophotrochozoa</taxon>
        <taxon>Annelida</taxon>
        <taxon>Clitellata</taxon>
        <taxon>Hirudinea</taxon>
        <taxon>Rhynchobdellida</taxon>
        <taxon>Glossiphoniidae</taxon>
        <taxon>Helobdella</taxon>
    </lineage>
</organism>
<gene>
    <name evidence="3" type="primary">20203413</name>
    <name evidence="2" type="ORF">HELRODRAFT_170914</name>
</gene>
<reference evidence="4" key="1">
    <citation type="submission" date="2012-12" db="EMBL/GenBank/DDBJ databases">
        <authorList>
            <person name="Hellsten U."/>
            <person name="Grimwood J."/>
            <person name="Chapman J.A."/>
            <person name="Shapiro H."/>
            <person name="Aerts A."/>
            <person name="Otillar R.P."/>
            <person name="Terry A.Y."/>
            <person name="Boore J.L."/>
            <person name="Simakov O."/>
            <person name="Marletaz F."/>
            <person name="Cho S.-J."/>
            <person name="Edsinger-Gonzales E."/>
            <person name="Havlak P."/>
            <person name="Kuo D.-H."/>
            <person name="Larsson T."/>
            <person name="Lv J."/>
            <person name="Arendt D."/>
            <person name="Savage R."/>
            <person name="Osoegawa K."/>
            <person name="de Jong P."/>
            <person name="Lindberg D.R."/>
            <person name="Seaver E.C."/>
            <person name="Weisblat D.A."/>
            <person name="Putnam N.H."/>
            <person name="Grigoriev I.V."/>
            <person name="Rokhsar D.S."/>
        </authorList>
    </citation>
    <scope>NUCLEOTIDE SEQUENCE</scope>
</reference>
<feature type="compositionally biased region" description="Low complexity" evidence="1">
    <location>
        <begin position="31"/>
        <end position="57"/>
    </location>
</feature>
<dbReference type="EMBL" id="AMQM01003699">
    <property type="status" value="NOT_ANNOTATED_CDS"/>
    <property type="molecule type" value="Genomic_DNA"/>
</dbReference>
<protein>
    <submittedName>
        <fullName evidence="2 3">Uncharacterized protein</fullName>
    </submittedName>
</protein>
<evidence type="ECO:0000313" key="2">
    <source>
        <dbReference type="EMBL" id="ESO06883.1"/>
    </source>
</evidence>
<proteinExistence type="predicted"/>
<accession>T1F3L4</accession>
<dbReference type="GeneID" id="20203413"/>